<gene>
    <name evidence="1" type="ORF">SLAV_09705</name>
</gene>
<dbReference type="GeneID" id="49383006"/>
<dbReference type="RefSeq" id="WP_030234664.1">
    <property type="nucleotide sequence ID" value="NZ_CP024985.1"/>
</dbReference>
<organism evidence="1 2">
    <name type="scientific">Streptomyces lavendulae subsp. lavendulae</name>
    <dbReference type="NCBI Taxonomy" id="58340"/>
    <lineage>
        <taxon>Bacteria</taxon>
        <taxon>Bacillati</taxon>
        <taxon>Actinomycetota</taxon>
        <taxon>Actinomycetes</taxon>
        <taxon>Kitasatosporales</taxon>
        <taxon>Streptomycetaceae</taxon>
        <taxon>Streptomyces</taxon>
    </lineage>
</organism>
<evidence type="ECO:0000313" key="2">
    <source>
        <dbReference type="Proteomes" id="UP000231791"/>
    </source>
</evidence>
<protein>
    <submittedName>
        <fullName evidence="1">Uncharacterized protein</fullName>
    </submittedName>
</protein>
<dbReference type="OrthoDB" id="4246243at2"/>
<dbReference type="AlphaFoldDB" id="A0A2K8PCH2"/>
<reference evidence="1 2" key="1">
    <citation type="submission" date="2017-11" db="EMBL/GenBank/DDBJ databases">
        <title>Complete genome sequence of Streptomyces lavendulae subsp. lavendulae CCM 3239 (formerly 'Streptomyces aureofaciens CCM 3239'), the producer of the angucycline-type antibiotic auricin.</title>
        <authorList>
            <person name="Busche T."/>
            <person name="Novakova R."/>
            <person name="Al'Dilaimi A."/>
            <person name="Homerova D."/>
            <person name="Feckova L."/>
            <person name="Rezuchova B."/>
            <person name="Mingyar E."/>
            <person name="Csolleiova D."/>
            <person name="Bekeova C."/>
            <person name="Winkler A."/>
            <person name="Sevcikova B."/>
            <person name="Kalinowski J."/>
            <person name="Kormanec J."/>
            <person name="Ruckert C."/>
        </authorList>
    </citation>
    <scope>NUCLEOTIDE SEQUENCE [LARGE SCALE GENOMIC DNA]</scope>
    <source>
        <strain evidence="1 2">CCM 3239</strain>
    </source>
</reference>
<dbReference type="Proteomes" id="UP000231791">
    <property type="component" value="Chromosome"/>
</dbReference>
<evidence type="ECO:0000313" key="1">
    <source>
        <dbReference type="EMBL" id="ATZ23810.1"/>
    </source>
</evidence>
<proteinExistence type="predicted"/>
<accession>A0A2K8PCH2</accession>
<keyword evidence="2" id="KW-1185">Reference proteome</keyword>
<name>A0A2K8PCH2_STRLA</name>
<dbReference type="KEGG" id="slx:SLAV_09705"/>
<sequence length="62" mass="6518">MYGANTRPHPQDPLEPVPTPGCGVCEALAETRRLAWAVGNLSAVSVQNAELANHPHTSGATR</sequence>
<dbReference type="EMBL" id="CP024985">
    <property type="protein sequence ID" value="ATZ23810.1"/>
    <property type="molecule type" value="Genomic_DNA"/>
</dbReference>